<dbReference type="EMBL" id="BARU01007828">
    <property type="protein sequence ID" value="GAH33192.1"/>
    <property type="molecule type" value="Genomic_DNA"/>
</dbReference>
<evidence type="ECO:0000313" key="1">
    <source>
        <dbReference type="EMBL" id="GAH33192.1"/>
    </source>
</evidence>
<protein>
    <submittedName>
        <fullName evidence="1">Uncharacterized protein</fullName>
    </submittedName>
</protein>
<dbReference type="AlphaFoldDB" id="X1EKT2"/>
<feature type="non-terminal residue" evidence="1">
    <location>
        <position position="1"/>
    </location>
</feature>
<sequence>NEFTAESIVEQLRNTAIAGEFEDDCAVVAIDFN</sequence>
<organism evidence="1">
    <name type="scientific">marine sediment metagenome</name>
    <dbReference type="NCBI Taxonomy" id="412755"/>
    <lineage>
        <taxon>unclassified sequences</taxon>
        <taxon>metagenomes</taxon>
        <taxon>ecological metagenomes</taxon>
    </lineage>
</organism>
<comment type="caution">
    <text evidence="1">The sequence shown here is derived from an EMBL/GenBank/DDBJ whole genome shotgun (WGS) entry which is preliminary data.</text>
</comment>
<accession>X1EKT2</accession>
<gene>
    <name evidence="1" type="ORF">S03H2_15399</name>
</gene>
<name>X1EKT2_9ZZZZ</name>
<reference evidence="1" key="1">
    <citation type="journal article" date="2014" name="Front. Microbiol.">
        <title>High frequency of phylogenetically diverse reductive dehalogenase-homologous genes in deep subseafloor sedimentary metagenomes.</title>
        <authorList>
            <person name="Kawai M."/>
            <person name="Futagami T."/>
            <person name="Toyoda A."/>
            <person name="Takaki Y."/>
            <person name="Nishi S."/>
            <person name="Hori S."/>
            <person name="Arai W."/>
            <person name="Tsubouchi T."/>
            <person name="Morono Y."/>
            <person name="Uchiyama I."/>
            <person name="Ito T."/>
            <person name="Fujiyama A."/>
            <person name="Inagaki F."/>
            <person name="Takami H."/>
        </authorList>
    </citation>
    <scope>NUCLEOTIDE SEQUENCE</scope>
    <source>
        <strain evidence="1">Expedition CK06-06</strain>
    </source>
</reference>
<proteinExistence type="predicted"/>